<evidence type="ECO:0000256" key="6">
    <source>
        <dbReference type="PROSITE-ProRule" id="PRU00433"/>
    </source>
</evidence>
<feature type="chain" id="PRO_5019826730" evidence="8">
    <location>
        <begin position="25"/>
        <end position="279"/>
    </location>
</feature>
<organism evidence="10 11">
    <name type="scientific">Thiocapsa rosea</name>
    <dbReference type="NCBI Taxonomy" id="69360"/>
    <lineage>
        <taxon>Bacteria</taxon>
        <taxon>Pseudomonadati</taxon>
        <taxon>Pseudomonadota</taxon>
        <taxon>Gammaproteobacteria</taxon>
        <taxon>Chromatiales</taxon>
        <taxon>Chromatiaceae</taxon>
        <taxon>Thiocapsa</taxon>
    </lineage>
</organism>
<dbReference type="SUPFAM" id="SSF46626">
    <property type="entry name" value="Cytochrome c"/>
    <property type="match status" value="2"/>
</dbReference>
<dbReference type="OrthoDB" id="9773456at2"/>
<evidence type="ECO:0000256" key="1">
    <source>
        <dbReference type="ARBA" id="ARBA00022448"/>
    </source>
</evidence>
<keyword evidence="5 6" id="KW-0408">Iron</keyword>
<feature type="compositionally biased region" description="Pro residues" evidence="7">
    <location>
        <begin position="266"/>
        <end position="279"/>
    </location>
</feature>
<dbReference type="PANTHER" id="PTHR33751">
    <property type="entry name" value="CBB3-TYPE CYTOCHROME C OXIDASE SUBUNIT FIXP"/>
    <property type="match status" value="1"/>
</dbReference>
<evidence type="ECO:0000256" key="3">
    <source>
        <dbReference type="ARBA" id="ARBA00022723"/>
    </source>
</evidence>
<dbReference type="InterPro" id="IPR009056">
    <property type="entry name" value="Cyt_c-like_dom"/>
</dbReference>
<keyword evidence="3 6" id="KW-0479">Metal-binding</keyword>
<evidence type="ECO:0000256" key="7">
    <source>
        <dbReference type="SAM" id="MobiDB-lite"/>
    </source>
</evidence>
<evidence type="ECO:0000256" key="4">
    <source>
        <dbReference type="ARBA" id="ARBA00022982"/>
    </source>
</evidence>
<keyword evidence="8" id="KW-0732">Signal</keyword>
<comment type="caution">
    <text evidence="10">The sequence shown here is derived from an EMBL/GenBank/DDBJ whole genome shotgun (WGS) entry which is preliminary data.</text>
</comment>
<keyword evidence="1" id="KW-0813">Transport</keyword>
<keyword evidence="4" id="KW-0249">Electron transport</keyword>
<dbReference type="InterPro" id="IPR050597">
    <property type="entry name" value="Cytochrome_c_Oxidase_Subunit"/>
</dbReference>
<dbReference type="Pfam" id="PF00034">
    <property type="entry name" value="Cytochrom_C"/>
    <property type="match status" value="2"/>
</dbReference>
<evidence type="ECO:0000259" key="9">
    <source>
        <dbReference type="PROSITE" id="PS51007"/>
    </source>
</evidence>
<dbReference type="EMBL" id="RBXL01000001">
    <property type="protein sequence ID" value="RKT45175.1"/>
    <property type="molecule type" value="Genomic_DNA"/>
</dbReference>
<dbReference type="PANTHER" id="PTHR33751:SF9">
    <property type="entry name" value="CYTOCHROME C4"/>
    <property type="match status" value="1"/>
</dbReference>
<evidence type="ECO:0000256" key="8">
    <source>
        <dbReference type="SAM" id="SignalP"/>
    </source>
</evidence>
<dbReference type="Proteomes" id="UP000274556">
    <property type="component" value="Unassembled WGS sequence"/>
</dbReference>
<feature type="domain" description="Cytochrome c" evidence="9">
    <location>
        <begin position="49"/>
        <end position="131"/>
    </location>
</feature>
<evidence type="ECO:0000256" key="2">
    <source>
        <dbReference type="ARBA" id="ARBA00022617"/>
    </source>
</evidence>
<evidence type="ECO:0000256" key="5">
    <source>
        <dbReference type="ARBA" id="ARBA00023004"/>
    </source>
</evidence>
<keyword evidence="11" id="KW-1185">Reference proteome</keyword>
<feature type="region of interest" description="Disordered" evidence="7">
    <location>
        <begin position="254"/>
        <end position="279"/>
    </location>
</feature>
<dbReference type="Gene3D" id="1.10.760.10">
    <property type="entry name" value="Cytochrome c-like domain"/>
    <property type="match status" value="2"/>
</dbReference>
<dbReference type="GO" id="GO:0046872">
    <property type="term" value="F:metal ion binding"/>
    <property type="evidence" value="ECO:0007669"/>
    <property type="project" value="UniProtKB-KW"/>
</dbReference>
<name>A0A495V9N9_9GAMM</name>
<proteinExistence type="predicted"/>
<feature type="domain" description="Cytochrome c" evidence="9">
    <location>
        <begin position="142"/>
        <end position="277"/>
    </location>
</feature>
<feature type="signal peptide" evidence="8">
    <location>
        <begin position="1"/>
        <end position="24"/>
    </location>
</feature>
<sequence>MFGPVFAIGLSIALSGLVSTAAYAQEPAPAETPAETARLEYEQVMTLTPDLENGRKVYLTCAVCHRPEGWGAPDGTYPQIAGQLRTVIIKQLADIRARNRDNPLMYPFSVPRILGGPQSVADVAAYVAQLPMTPDNGVGSGEDLALGQEVYAEHCTKCHGDHGEGNEAEHIPAIAGQHYLYLMRQFDAIRMGRRKNSDPKMVKQIDGFTPRHQAAVLDYTARLRPPESKLAEAGWTNPDFPSYVRDPMGVPPMPPMPAGLMDAPALPEPPAYPSVPPAR</sequence>
<gene>
    <name evidence="10" type="ORF">BDD21_2592</name>
</gene>
<dbReference type="RefSeq" id="WP_120799909.1">
    <property type="nucleotide sequence ID" value="NZ_RBXL01000001.1"/>
</dbReference>
<dbReference type="GO" id="GO:0020037">
    <property type="term" value="F:heme binding"/>
    <property type="evidence" value="ECO:0007669"/>
    <property type="project" value="InterPro"/>
</dbReference>
<dbReference type="AlphaFoldDB" id="A0A495V9N9"/>
<dbReference type="PROSITE" id="PS51007">
    <property type="entry name" value="CYTC"/>
    <property type="match status" value="2"/>
</dbReference>
<dbReference type="GO" id="GO:0009055">
    <property type="term" value="F:electron transfer activity"/>
    <property type="evidence" value="ECO:0007669"/>
    <property type="project" value="InterPro"/>
</dbReference>
<evidence type="ECO:0000313" key="11">
    <source>
        <dbReference type="Proteomes" id="UP000274556"/>
    </source>
</evidence>
<accession>A0A495V9N9</accession>
<reference evidence="10 11" key="1">
    <citation type="submission" date="2018-10" db="EMBL/GenBank/DDBJ databases">
        <title>Genomic Encyclopedia of Archaeal and Bacterial Type Strains, Phase II (KMG-II): from individual species to whole genera.</title>
        <authorList>
            <person name="Goeker M."/>
        </authorList>
    </citation>
    <scope>NUCLEOTIDE SEQUENCE [LARGE SCALE GENOMIC DNA]</scope>
    <source>
        <strain evidence="10 11">DSM 235</strain>
    </source>
</reference>
<dbReference type="InterPro" id="IPR036909">
    <property type="entry name" value="Cyt_c-like_dom_sf"/>
</dbReference>
<keyword evidence="2 6" id="KW-0349">Heme</keyword>
<evidence type="ECO:0000313" key="10">
    <source>
        <dbReference type="EMBL" id="RKT45175.1"/>
    </source>
</evidence>
<protein>
    <submittedName>
        <fullName evidence="10">Cytochrome c553</fullName>
    </submittedName>
</protein>